<dbReference type="Gene3D" id="3.30.70.270">
    <property type="match status" value="1"/>
</dbReference>
<dbReference type="InterPro" id="IPR043128">
    <property type="entry name" value="Rev_trsase/Diguanyl_cyclase"/>
</dbReference>
<sequence length="1015" mass="118792">MPNNNDPHEFVLRKILALFHDPPNKAEILSYNFSLKDLNYNSRVKGDYISHEEVAEFIFNRFLSDLSINFGSYGVKYADWLSSSIDRYMFGAIAHESSYTVKEVKLRNIIYPKFIVELKKGDKKKDIMDEACTFIYELKQPFLSLLFKYIINKDYENLMLFYQVLYLIYELLWIDLNYSTGPSDTRVPTHQIFDHLYSSASMINWLPKSKPRSKRRLFMMGLDIVGVADFIGKGRKVRDLWVSSYLVSALIWYILLHFINTYGPDTVIFPSLRFNQFYAFYVYEKLRKTYSTDEGMKNVINRVKDLITKYVFNNDDLFLEDKLGIPPYPIVPGRATLVLPSFEIENERIIRIRKRKKFENEVNARFNEGWKKLVDTIEKLAECKLDEPFWNIVCNVIKNHKDMLTTPPLRLRVKIVEKKTNSKNVIKWWNYYDEMYRELVNEFKKSKLVKVTPESQLRLNSSNYETCTSCGVLPAVISVPRSDQEKSNFMHEWGLTENKNKLENLEKIISPGERLCPVCLVKRAIGVEPRVLRTLLLDEDPEEVVEFIKEHNISVFIPSTSHIASVDLYEKHCVKDKNLDESERVKRISMWRKFNEYKGCAYLDQDPEELWFSEERREEFARLGLTPKSPYYALVRADSDYLGDLLEGKLTPYLAGIIDSDYYGGNMDNKEVIDFLKDYYVSQVSADNERLVEAAIFLVEKVGKCDLEYLARNLRFRSKRNLIGKSRSFKIKDSIEAIKYFKESLEKQRIILTPAFHISISSALNRALLYEIKLVNELGGFVIYAGGDDLLAMFPADKVIDFLKDSRLAFAGRKKDIDSENDSGIHVAGNGFYKIKEAYYPAMAVVGRTYSVVFSRYDDPLQYVIQLSYDLVEKLKERVYINYNNEKRLKDLTFFYFNGDLAVIPNSFQRPIEEVGEIIDVLEKLKKLLDEGELSTRFLYDYIERRELLHSLYSHGNEESIRKYLSYLFSRHSNAKNPLDTVNLNYLISNVVWDDGRTSYVIDELIKALIILKRW</sequence>
<dbReference type="Gene3D" id="3.30.70.2220">
    <property type="entry name" value="CRISPR-Cas system, Cmr2 subunit, D1 domain, cysteine cluster"/>
    <property type="match status" value="1"/>
</dbReference>
<organism evidence="5">
    <name type="scientific">Sulfurisphaera javensis</name>
    <dbReference type="NCBI Taxonomy" id="2049879"/>
    <lineage>
        <taxon>Archaea</taxon>
        <taxon>Thermoproteota</taxon>
        <taxon>Thermoprotei</taxon>
        <taxon>Sulfolobales</taxon>
        <taxon>Sulfolobaceae</taxon>
        <taxon>Sulfurisphaera</taxon>
    </lineage>
</organism>
<evidence type="ECO:0000256" key="1">
    <source>
        <dbReference type="ARBA" id="ARBA00022741"/>
    </source>
</evidence>
<dbReference type="EMBL" id="AP031322">
    <property type="protein sequence ID" value="BFH74677.1"/>
    <property type="molecule type" value="Genomic_DNA"/>
</dbReference>
<dbReference type="InterPro" id="IPR013407">
    <property type="entry name" value="CRISPR-assoc_prot_Cmr2"/>
</dbReference>
<dbReference type="InterPro" id="IPR038242">
    <property type="entry name" value="Cmr2_N"/>
</dbReference>
<evidence type="ECO:0000256" key="2">
    <source>
        <dbReference type="ARBA" id="ARBA00023118"/>
    </source>
</evidence>
<dbReference type="RefSeq" id="WP_369610164.1">
    <property type="nucleotide sequence ID" value="NZ_AP031322.1"/>
</dbReference>
<keyword evidence="2" id="KW-0051">Antiviral defense</keyword>
<feature type="domain" description="CRISPR-associated protein Cmr2 N-terminal" evidence="3">
    <location>
        <begin position="220"/>
        <end position="374"/>
    </location>
</feature>
<proteinExistence type="predicted"/>
<evidence type="ECO:0000313" key="5">
    <source>
        <dbReference type="EMBL" id="BFH74677.1"/>
    </source>
</evidence>
<keyword evidence="1" id="KW-0547">Nucleotide-binding</keyword>
<dbReference type="AlphaFoldDB" id="A0AAT9GUP4"/>
<dbReference type="InterPro" id="IPR024615">
    <property type="entry name" value="CRISPR-assoc_Cmr2_N"/>
</dbReference>
<accession>A0AAT9GUP4</accession>
<reference evidence="5" key="1">
    <citation type="submission" date="2024-03" db="EMBL/GenBank/DDBJ databases">
        <title>Complete genome sequence of Sulfurisphaera javensis strain KD-1.</title>
        <authorList>
            <person name="Sakai H."/>
            <person name="Nur N."/>
            <person name="Suwanto A."/>
            <person name="Kurosawa N."/>
        </authorList>
    </citation>
    <scope>NUCLEOTIDE SEQUENCE</scope>
    <source>
        <strain evidence="5">KD-1</strain>
    </source>
</reference>
<dbReference type="Pfam" id="PF12469">
    <property type="entry name" value="Cmr2_N"/>
    <property type="match status" value="1"/>
</dbReference>
<dbReference type="Pfam" id="PF22335">
    <property type="entry name" value="Cas10-Cmr2_palm2"/>
    <property type="match status" value="1"/>
</dbReference>
<name>A0AAT9GUP4_9CREN</name>
<dbReference type="GO" id="GO:0051607">
    <property type="term" value="P:defense response to virus"/>
    <property type="evidence" value="ECO:0007669"/>
    <property type="project" value="UniProtKB-KW"/>
</dbReference>
<dbReference type="InterPro" id="IPR054767">
    <property type="entry name" value="Cas10-Cmr2_palm2"/>
</dbReference>
<evidence type="ECO:0000259" key="3">
    <source>
        <dbReference type="Pfam" id="PF12469"/>
    </source>
</evidence>
<gene>
    <name evidence="5" type="primary">cas10</name>
    <name evidence="5" type="ORF">SJAV_26210</name>
</gene>
<evidence type="ECO:0000259" key="4">
    <source>
        <dbReference type="Pfam" id="PF22335"/>
    </source>
</evidence>
<feature type="domain" description="Cas10/Cmr2 second palm" evidence="4">
    <location>
        <begin position="751"/>
        <end position="817"/>
    </location>
</feature>
<protein>
    <submittedName>
        <fullName evidence="5">Type III-B CRISPR-associated protein Cas10/Cmr2</fullName>
    </submittedName>
</protein>
<dbReference type="GO" id="GO:0000166">
    <property type="term" value="F:nucleotide binding"/>
    <property type="evidence" value="ECO:0007669"/>
    <property type="project" value="UniProtKB-KW"/>
</dbReference>
<dbReference type="NCBIfam" id="TIGR02577">
    <property type="entry name" value="cas_TM1794_Cmr2"/>
    <property type="match status" value="1"/>
</dbReference>
<dbReference type="KEGG" id="sjv:SJAV_26210"/>
<dbReference type="GeneID" id="92355576"/>